<feature type="region of interest" description="Disordered" evidence="1">
    <location>
        <begin position="2528"/>
        <end position="2561"/>
    </location>
</feature>
<feature type="compositionally biased region" description="Basic and acidic residues" evidence="1">
    <location>
        <begin position="2597"/>
        <end position="2607"/>
    </location>
</feature>
<dbReference type="PANTHER" id="PTHR34718">
    <property type="entry name" value="PHD-TYPE DOMAIN-CONTAINING PROTEIN"/>
    <property type="match status" value="1"/>
</dbReference>
<organism evidence="2 3">
    <name type="scientific">Pleurodeles waltl</name>
    <name type="common">Iberian ribbed newt</name>
    <dbReference type="NCBI Taxonomy" id="8319"/>
    <lineage>
        <taxon>Eukaryota</taxon>
        <taxon>Metazoa</taxon>
        <taxon>Chordata</taxon>
        <taxon>Craniata</taxon>
        <taxon>Vertebrata</taxon>
        <taxon>Euteleostomi</taxon>
        <taxon>Amphibia</taxon>
        <taxon>Batrachia</taxon>
        <taxon>Caudata</taxon>
        <taxon>Salamandroidea</taxon>
        <taxon>Salamandridae</taxon>
        <taxon>Pleurodelinae</taxon>
        <taxon>Pleurodeles</taxon>
    </lineage>
</organism>
<dbReference type="PANTHER" id="PTHR34718:SF2">
    <property type="entry name" value="PHD-TYPE DOMAIN-CONTAINING PROTEIN"/>
    <property type="match status" value="1"/>
</dbReference>
<feature type="compositionally biased region" description="Basic and acidic residues" evidence="1">
    <location>
        <begin position="2304"/>
        <end position="2315"/>
    </location>
</feature>
<feature type="region of interest" description="Disordered" evidence="1">
    <location>
        <begin position="539"/>
        <end position="559"/>
    </location>
</feature>
<evidence type="ECO:0000256" key="1">
    <source>
        <dbReference type="SAM" id="MobiDB-lite"/>
    </source>
</evidence>
<feature type="compositionally biased region" description="Polar residues" evidence="1">
    <location>
        <begin position="2363"/>
        <end position="2372"/>
    </location>
</feature>
<feature type="compositionally biased region" description="Basic and acidic residues" evidence="1">
    <location>
        <begin position="1607"/>
        <end position="1621"/>
    </location>
</feature>
<keyword evidence="3" id="KW-1185">Reference proteome</keyword>
<feature type="region of interest" description="Disordered" evidence="1">
    <location>
        <begin position="760"/>
        <end position="789"/>
    </location>
</feature>
<feature type="compositionally biased region" description="Basic and acidic residues" evidence="1">
    <location>
        <begin position="768"/>
        <end position="789"/>
    </location>
</feature>
<accession>A0AAV7R6M9</accession>
<gene>
    <name evidence="2" type="ORF">NDU88_001258</name>
</gene>
<dbReference type="EMBL" id="JANPWB010000009">
    <property type="protein sequence ID" value="KAJ1148422.1"/>
    <property type="molecule type" value="Genomic_DNA"/>
</dbReference>
<feature type="region of interest" description="Disordered" evidence="1">
    <location>
        <begin position="2363"/>
        <end position="2382"/>
    </location>
</feature>
<dbReference type="InterPro" id="IPR038765">
    <property type="entry name" value="Papain-like_cys_pep_sf"/>
</dbReference>
<feature type="region of interest" description="Disordered" evidence="1">
    <location>
        <begin position="3469"/>
        <end position="3488"/>
    </location>
</feature>
<protein>
    <submittedName>
        <fullName evidence="2">Uncharacterized protein</fullName>
    </submittedName>
</protein>
<reference evidence="2" key="1">
    <citation type="journal article" date="2022" name="bioRxiv">
        <title>Sequencing and chromosome-scale assembly of the giantPleurodeles waltlgenome.</title>
        <authorList>
            <person name="Brown T."/>
            <person name="Elewa A."/>
            <person name="Iarovenko S."/>
            <person name="Subramanian E."/>
            <person name="Araus A.J."/>
            <person name="Petzold A."/>
            <person name="Susuki M."/>
            <person name="Suzuki K.-i.T."/>
            <person name="Hayashi T."/>
            <person name="Toyoda A."/>
            <person name="Oliveira C."/>
            <person name="Osipova E."/>
            <person name="Leigh N.D."/>
            <person name="Simon A."/>
            <person name="Yun M.H."/>
        </authorList>
    </citation>
    <scope>NUCLEOTIDE SEQUENCE</scope>
    <source>
        <strain evidence="2">20211129_DDA</strain>
        <tissue evidence="2">Liver</tissue>
    </source>
</reference>
<feature type="region of interest" description="Disordered" evidence="1">
    <location>
        <begin position="1607"/>
        <end position="1629"/>
    </location>
</feature>
<dbReference type="SUPFAM" id="SSF54001">
    <property type="entry name" value="Cysteine proteinases"/>
    <property type="match status" value="1"/>
</dbReference>
<comment type="caution">
    <text evidence="2">The sequence shown here is derived from an EMBL/GenBank/DDBJ whole genome shotgun (WGS) entry which is preliminary data.</text>
</comment>
<dbReference type="Proteomes" id="UP001066276">
    <property type="component" value="Chromosome 5"/>
</dbReference>
<feature type="region of interest" description="Disordered" evidence="1">
    <location>
        <begin position="2276"/>
        <end position="2332"/>
    </location>
</feature>
<name>A0AAV7R6M9_PLEWA</name>
<evidence type="ECO:0000313" key="2">
    <source>
        <dbReference type="EMBL" id="KAJ1148422.1"/>
    </source>
</evidence>
<feature type="compositionally biased region" description="Polar residues" evidence="1">
    <location>
        <begin position="2316"/>
        <end position="2332"/>
    </location>
</feature>
<feature type="region of interest" description="Disordered" evidence="1">
    <location>
        <begin position="3309"/>
        <end position="3339"/>
    </location>
</feature>
<feature type="region of interest" description="Disordered" evidence="1">
    <location>
        <begin position="2460"/>
        <end position="2506"/>
    </location>
</feature>
<sequence length="3852" mass="433820">MHLDLSCQVQEVYQKDCAERLAALYRQEGGMKKSQGDTLSRDQKAVVPYGENHDRGQVHAVVPYQQHTHVNDQENEKQVKQDTASGEQNCAHKETDNLFSAKEGTMSIQHYVAMGSNHTPTEYSSQLTVMHMNHISTVEEQGADYLKHQNAASYHNQILAVNPERNIATNNNCMATTFDSPTDSMTQADIITVRYIYESIFYAQKDVLNPNKKGSINCTQYTTDIFCGQRTYSSHHQQQPSTSDNCSFSADQKQAAYGDPKDRHCDQIYCTNSGPVPCVDFSQLLDTSYEQQYSAKSNQSDVTDCCQTPVTHYQQEDNVSCRDILPARYNIDQSFSELQMAQTADPQPFMSCGQLVPISYEQEVTTGFDNIDVPCYHPEPILHYDQDLPMDLVGNCVAGLTEDSWEEVMSSINDVLVMEPCRGADNDEEPIGTQDKKDKSYRESDMLHHLQNAVVGHDPTAATLSCQNTSMSNIYLDGALSLSKSDANTDYSQKEFHLSDDKENISCNKTLMMSYQQEEINSYSLHSVSSCDNGYGLSPNSAHSEIQPKRDGEASEDATSKCEENTTCKERHSQNTTVGQNQICALSSDDGAMAGSAHSRITGLGSDEFQRLVDIFAPWYIDDIAHHGQNDFQNFLETDSTSNNLTPVACDEYHLPSPIYDEELPNRTVEEDSFVYQEDDVMSSVSAQNWNQTNSNFGLEITLSPIKSFDLNSGLSTDDASFTQKLLSLDHQPLSVLQNAEINLNSEQIALSNCGQTASINDSQNLNSDHEQQDDVSMDHKHSTNDEPERVTYGNTCSVDGNNAEDMALKLLPGECQDPNYYLSYDHCFLYSLDQKETLECSNKDCVVYEHKSSSPLASNETPEVALFIEDDLGFEQKEDLTYGQKPPLCSTPREVTCYTSTVLNANQENATISDTDQAICHNENIALCGQELEMARYQEQNSSGCKVEDRTSCNVVDRTSVSELLVENEASVATEDYNEGLVSDRSDDVTYGEKHHLSLCQSMEGSCSQITMEDTDQADLVSYSREAGMNEEHEDCTDNSSAVLSVSERIEHLPHEREDGLPLDEKQSTPHMLEPIICNNYEEVARVQDIFHNCENEGNCNQKDNEGHKEIVPMSSDLVALVDKSQSLTPGLEYQDKVSLENRDIAEFNQIPAKNEEMDRNCGTTDIINVELQPVLTHENKPFLAHDLIPNTEQHEDKQHTLTSEQQDRVCNEDHGSIDDQQDKLSYSFKGGDQVLLRVVKRTHSSGNKQALMWKGPYSISRIFPNGTCMLMTKNRKLKHRHLTADLILFQEREKYMSTTPSCDKTGELEDITVTVGSDHNSDQKCNSMQEVVSAAHGKSTDMNLDQEPTLDHNQAHTIDNYQKDDFYETANEESAITKKSSGKCVDMEHFSPNRQKPEASCNQQSAAWHERKDAVFDEMGSALSYDQSLPVCHNYKIGDYVLCKQVQRSLFKKEGKSEQWKGPYVISKILNNNTFQLSNKNRTLKQKYPLSQLKPFEEPQIFQTIEPNTFHDQKDQRKNSEGWCQMNDSNWEVKASLGDIEKDSQHLARKCATELTQRDVNADQEHTNYNHAQVQIKIAHKHKAIIKEDQEDNLKVYDKKDAVSNIKEDSSDSIKHTSEGETSSDSCKNDSTLRYDFKVGDSILLSGAKKSQKNGEIRTGGTWKGPYTITRILGNQTCELSRSKRKLKQRYCLSELKPFQEAQASEMKPADTAIVFPEISVLEDDESHNKAIVCNNQTITCSDRNEYVGDKSEHIMWCDVKEPTEDKNNTHYGMKVDQAFHTSSDQTQISDYDQAYVNTGQTTTHNNELEYVIFDQQTPTLYSQKSLIPDKDTASWGDKESIVFNQETPPLDNQTYTVSNQDTSSLDSMKSVIFYQNTSDADSQKSQIPERELSQWEQHTSVTSDKTSTKLYRENCVMSDVETSSWDDEKPLFIEQKTHLLDSLTCIELINQRSEFIDQTNNRWNDQKDLQMCQSMSPKDDQDAITGFDTGAWRNEQKSPTNSNQYVDMIDCYRVGDRVLLNATKQLHSNGRNREPKWKGPYTISKILRNNMCILSNKTRLLKQKQHLSNLKLVLEGKTCELVSPTGKLTPQFQEHHKEDPSNDQTTALGYHQKHTSAKEKNNLTVAKEKDLTYIKGTDFCLNEQHALGSDEKPHFGYHQNSAISLDQKPAVFSDGRGHFTFKCEEVVDTVHEFVSNYHQHGSCASGMGMMYKSSDCHCDDSSESNAQVNVIQDQEERLLNDERGNPSYDRISSLCQETAEAATYSEKCISYDEKDVQSPKQAHTVMEPTRDLSSDNDNLMSEEKENLSDAEKTSPSNHQTGADIPNQNNGLISDGKIALSKTHSQTVITEALDCSNTVCEQSCTPNSNPRRNKKRQGKCFTQKSMHAYQKLSTKEEQKALQLTEAEEVRSYRQDNVTSDEVAKNCSQTEVALEDTFMVSKCQSLDLSLEQSEAFSSIQHHQLRKDPNTECSGKEQVPPSSSISDSRGHGLGHDNQYNVTCDQKGTPDLDLSPFLRYEQVEQNCGNAPSITSDRSGNIPSRLQPAATRNTSTVDNDQNAAFPDDQITRQEIDVQKAAMSEAEAEKPSGTQEEEGLSSHDKDTTDCKHSVLESKTLKEFTAGTETIVNTHQKDAILYGTERVHGHKEKEVSLSKQRDVVRYKQSDKLSNDHNAVISSDHAWAVGAAYAHVTSESEHSEQRDSVRHVGLDIPSCHHIVVENDAHTVDLNLNQPEAVKSDNVLCHGDQELAVSQSQQGHSIVRTEVTPATNYDAAPYVCHPLTLSSDENNKYLVSTNKQGETDASRKSVNCAANKIASYEDKFAVGSKLADYGDCGLHHASTVEPQPFLKEEKTVAISPEQEDIKTFSLSDLGEEVRHKQNLILSEGKKCIASHNLKQGDQVLLKELKKTHKNAGKQQIKWKGPYTISKIFYNNMCLLSNKNRALSQKYPLDDLKPYQSCQQILPTSDIIQRSTRQQLKDGFFVQDDDEECEQKNTQKCDTLSSKQKTRCQGKLSEMSTRCRSTVFLVQNRERNIDHRDTMHNQNTMKSTNDKLFGSAKPPIIVTDLKTSASNFRLKDMDGYDQQHTMTDKEKDIICHKPMQNARRAEQPQTVCHSYKVGDCVLHRELQRSRRNREVKEHTWKGPYVISKVLQDNTFQLSWNVRILKKKYSLSDLKPYEESQPPLVVPPNTSSAKTATLAHRAAIDSYQQELVLEGEQIESLNEDGKVVIISDQNHVPSCIQSDESHDQSQIMSVPIIVDKTQAHKHTLAPQKESSLEALDYSSNLLDNTATPSTQLQDGNTQGSCELEKIAGNNKDMKSAQKDRPSMSKKSKSFAEPSVHINQQDLEAHVQKAVESYRKDGICLRKTRSFNEGSIVRCSWKTSVSSDQGPYQSPRLGQSYTENKSFNVHCTDILCSITAQTLKEEHNSFQIQESTFSLPDDQMKISEKDLKPIETCDLEIQKSYSESAVLKPGKDSSPAHDQAQSILSSSTSYIQAPFPCSNKNDADYGMKPSPSHDQKPEMSLIEETVNKNQVLVLKKKTLMGHIEKRILCDIQKRILIDKSTEDVCTLQEPTTVHSYRPGERVLVKGMKRSHKSRGEPDMLWKGPYIIAEILPDNTCELSNGKRILKPKFPFSHLKPFQESPAREISELGTSEKWIADLGLDLLHREILLSMEWLDDKIIDAAQQLLKVQYGLKEGLQTTLLSCSDEGFAPIQTHGVQIHFDDIRNHWFTTSSKGCIVELADSLPLRALSPSTQKQLKQCYGALIQQGKLEVHLLSVDRQPNCDDCGLYAIANAVEFLSSEGNPMAKYDNQAMRPHLLTCLEEKKMTPFPKCPKLSRLSRKPTIRKVFVQ</sequence>
<feature type="compositionally biased region" description="Basic and acidic residues" evidence="1">
    <location>
        <begin position="3315"/>
        <end position="3326"/>
    </location>
</feature>
<proteinExistence type="predicted"/>
<feature type="compositionally biased region" description="Polar residues" evidence="1">
    <location>
        <begin position="2528"/>
        <end position="2560"/>
    </location>
</feature>
<feature type="compositionally biased region" description="Basic and acidic residues" evidence="1">
    <location>
        <begin position="546"/>
        <end position="559"/>
    </location>
</feature>
<evidence type="ECO:0000313" key="3">
    <source>
        <dbReference type="Proteomes" id="UP001066276"/>
    </source>
</evidence>
<feature type="region of interest" description="Disordered" evidence="1">
    <location>
        <begin position="2576"/>
        <end position="2607"/>
    </location>
</feature>